<feature type="compositionally biased region" description="Low complexity" evidence="1">
    <location>
        <begin position="218"/>
        <end position="239"/>
    </location>
</feature>
<dbReference type="Proteomes" id="UP000320762">
    <property type="component" value="Unassembled WGS sequence"/>
</dbReference>
<gene>
    <name evidence="2" type="ORF">BD626DRAFT_548921</name>
</gene>
<keyword evidence="3" id="KW-1185">Reference proteome</keyword>
<sequence>MVQLSLLSTKGNQGVRYFPYTGYLGLTPVKVEGAVITKLDADRKPLLAKSITVSVRCHEARVGRSGTVRLHTLADFTQTLWSKPDDQQYAEVAELELPFRISIPSKVGGHSTCSFVEYKCFWRVEACIEHVPIAAVGTRKTKYFELAFVRYDVPPELPPPVPSQRLHLLAGKPGVSQIRYHLATPCAAIGPLDLVSIPICVLPLQHAVTVRGASFTDAPAGSTSSPASPSSSPMSTSHMPTRHTNDSAISLSTDPTSTNTSSNSTIMPDAPSLANLMSTSELPLLPPPPIEPHAASSSSSSKVHSSGPFSVADTGVCNKTLTVQWPAMKSHARWAVGETMQTDMTSIKYFACVKLQLNTAGGNETVDLAPQELLIVSTNQSERQLAITKYNEILAASSERSRSKSKSPRRTRNPQLPSPIPPTPTAPIAIPTPNDRRASRKVPRRPHTSSGTRETPAFTYSADPKPKHASINLGPGAVYTYGEAHSPNAYIAPKLAAVSTSSGSTMSAFSSSSRSSASEDERLRAYKVADDAKVRAWEEELARIEVQSRRSSDLLGFGRKLRRLVR</sequence>
<protein>
    <submittedName>
        <fullName evidence="2">Uncharacterized protein</fullName>
    </submittedName>
</protein>
<feature type="region of interest" description="Disordered" evidence="1">
    <location>
        <begin position="216"/>
        <end position="311"/>
    </location>
</feature>
<proteinExistence type="predicted"/>
<dbReference type="EMBL" id="VDMD01000015">
    <property type="protein sequence ID" value="TRM61767.1"/>
    <property type="molecule type" value="Genomic_DNA"/>
</dbReference>
<comment type="caution">
    <text evidence="2">The sequence shown here is derived from an EMBL/GenBank/DDBJ whole genome shotgun (WGS) entry which is preliminary data.</text>
</comment>
<feature type="region of interest" description="Disordered" evidence="1">
    <location>
        <begin position="396"/>
        <end position="467"/>
    </location>
</feature>
<dbReference type="AlphaFoldDB" id="A0A550CAE3"/>
<organism evidence="2 3">
    <name type="scientific">Schizophyllum amplum</name>
    <dbReference type="NCBI Taxonomy" id="97359"/>
    <lineage>
        <taxon>Eukaryota</taxon>
        <taxon>Fungi</taxon>
        <taxon>Dikarya</taxon>
        <taxon>Basidiomycota</taxon>
        <taxon>Agaricomycotina</taxon>
        <taxon>Agaricomycetes</taxon>
        <taxon>Agaricomycetidae</taxon>
        <taxon>Agaricales</taxon>
        <taxon>Schizophyllaceae</taxon>
        <taxon>Schizophyllum</taxon>
    </lineage>
</organism>
<dbReference type="STRING" id="97359.A0A550CAE3"/>
<feature type="compositionally biased region" description="Basic residues" evidence="1">
    <location>
        <begin position="403"/>
        <end position="412"/>
    </location>
</feature>
<evidence type="ECO:0000256" key="1">
    <source>
        <dbReference type="SAM" id="MobiDB-lite"/>
    </source>
</evidence>
<feature type="compositionally biased region" description="Basic residues" evidence="1">
    <location>
        <begin position="438"/>
        <end position="447"/>
    </location>
</feature>
<reference evidence="2 3" key="1">
    <citation type="journal article" date="2019" name="New Phytol.">
        <title>Comparative genomics reveals unique wood-decay strategies and fruiting body development in the Schizophyllaceae.</title>
        <authorList>
            <person name="Almasi E."/>
            <person name="Sahu N."/>
            <person name="Krizsan K."/>
            <person name="Balint B."/>
            <person name="Kovacs G.M."/>
            <person name="Kiss B."/>
            <person name="Cseklye J."/>
            <person name="Drula E."/>
            <person name="Henrissat B."/>
            <person name="Nagy I."/>
            <person name="Chovatia M."/>
            <person name="Adam C."/>
            <person name="LaButti K."/>
            <person name="Lipzen A."/>
            <person name="Riley R."/>
            <person name="Grigoriev I.V."/>
            <person name="Nagy L.G."/>
        </authorList>
    </citation>
    <scope>NUCLEOTIDE SEQUENCE [LARGE SCALE GENOMIC DNA]</scope>
    <source>
        <strain evidence="2 3">NL-1724</strain>
    </source>
</reference>
<feature type="compositionally biased region" description="Low complexity" evidence="1">
    <location>
        <begin position="292"/>
        <end position="310"/>
    </location>
</feature>
<feature type="compositionally biased region" description="Pro residues" evidence="1">
    <location>
        <begin position="416"/>
        <end position="425"/>
    </location>
</feature>
<evidence type="ECO:0000313" key="2">
    <source>
        <dbReference type="EMBL" id="TRM61767.1"/>
    </source>
</evidence>
<name>A0A550CAE3_9AGAR</name>
<accession>A0A550CAE3</accession>
<dbReference type="OrthoDB" id="3230530at2759"/>
<feature type="compositionally biased region" description="Low complexity" evidence="1">
    <location>
        <begin position="252"/>
        <end position="265"/>
    </location>
</feature>
<evidence type="ECO:0000313" key="3">
    <source>
        <dbReference type="Proteomes" id="UP000320762"/>
    </source>
</evidence>